<dbReference type="EC" id="2.7.13.3" evidence="2"/>
<dbReference type="CDD" id="cd00130">
    <property type="entry name" value="PAS"/>
    <property type="match status" value="1"/>
</dbReference>
<dbReference type="InterPro" id="IPR035965">
    <property type="entry name" value="PAS-like_dom_sf"/>
</dbReference>
<dbReference type="FunFam" id="3.30.565.10:FF:000010">
    <property type="entry name" value="Sensor histidine kinase RcsC"/>
    <property type="match status" value="1"/>
</dbReference>
<dbReference type="Gene3D" id="1.20.120.160">
    <property type="entry name" value="HPT domain"/>
    <property type="match status" value="1"/>
</dbReference>
<dbReference type="PROSITE" id="PS50110">
    <property type="entry name" value="RESPONSE_REGULATORY"/>
    <property type="match status" value="1"/>
</dbReference>
<dbReference type="Gene3D" id="3.30.450.20">
    <property type="entry name" value="PAS domain"/>
    <property type="match status" value="1"/>
</dbReference>
<dbReference type="InterPro" id="IPR005467">
    <property type="entry name" value="His_kinase_dom"/>
</dbReference>
<dbReference type="InterPro" id="IPR004358">
    <property type="entry name" value="Sig_transdc_His_kin-like_C"/>
</dbReference>
<dbReference type="CDD" id="cd00082">
    <property type="entry name" value="HisKA"/>
    <property type="match status" value="1"/>
</dbReference>
<dbReference type="InterPro" id="IPR000014">
    <property type="entry name" value="PAS"/>
</dbReference>
<dbReference type="Proteomes" id="UP000477782">
    <property type="component" value="Unassembled WGS sequence"/>
</dbReference>
<gene>
    <name evidence="12" type="ORF">G4Z14_11015</name>
</gene>
<dbReference type="SMART" id="SM00387">
    <property type="entry name" value="HATPase_c"/>
    <property type="match status" value="1"/>
</dbReference>
<evidence type="ECO:0000259" key="10">
    <source>
        <dbReference type="PROSITE" id="PS50110"/>
    </source>
</evidence>
<comment type="catalytic activity">
    <reaction evidence="1">
        <text>ATP + protein L-histidine = ADP + protein N-phospho-L-histidine.</text>
        <dbReference type="EC" id="2.7.13.3"/>
    </reaction>
</comment>
<dbReference type="CDD" id="cd16922">
    <property type="entry name" value="HATPase_EvgS-ArcB-TorS-like"/>
    <property type="match status" value="1"/>
</dbReference>
<keyword evidence="4" id="KW-0808">Transferase</keyword>
<feature type="modified residue" description="4-aspartylphosphate" evidence="7">
    <location>
        <position position="641"/>
    </location>
</feature>
<keyword evidence="13" id="KW-1185">Reference proteome</keyword>
<dbReference type="SUPFAM" id="SSF52172">
    <property type="entry name" value="CheY-like"/>
    <property type="match status" value="1"/>
</dbReference>
<sequence length="846" mass="90944">MVVALLSAVAVILVLSLDVVRKIDQQSTASTDNVQWSIAQINVEYLQLLLAMERAIAGTETLEEVRQRFDVFYSRMITLQLSPVFAVLREDPDYTTSFSRIWDFLTRRVILIDGSDADLRAGLDEIAAELRDLRGDASVMGLTGIRVFASRTDAEREGIASTLLQVSVLTLGLILGMGILAATLARMNAAIKRQVLENQIQGERVKAVFSTSLDAVIVTDADGRILEFNAAAEAVFGYSAAEALGQDIAPLIIPPALREAHWRGMARYRQAGAKHVIGAGHLRMTAMRKGGETFPIEAAVSVSTGADGEIFISYLRDVSAQVAAEEELYRARDDALAGEKAKAELLAVMSHEMRTPLNGLLGTIELLQQTRLTAKQRQYHRIMESSGRLLLHHVNDVLDIARLDSGKAAITSQRFDLAPLLRDIVENLTPMALAGENRLRTSLPADGRTVIAGDPVRLRQILLNLVGNALKFTRNGEVRIDVARRDAAGQIDIRVADTGIGIRKEDQDRIFDDFVTLDASYTRSASGTGLGLGIARRWARALGGDVSLESEPGVGSVFQVSLPLSGPAERPASGEVAEAEAQPEPPVGRSLSLLVVEDNPVNRLVVREMLESDGHAVAEAQDGQEGIRLAARHRWDAIFMDVSMPQKDGVEATIAIRKSGGASADSPIIALTAHALPGETDRFLAAGMQVVMTKPVSRDALRRVLRQVLGQGDERPESAGARVHPAVPTEVPLIDQSRLADLIATLGKERAASLFQAFVDETDPVVAGWRGLDLVATPQGAAAMALQADAHRIAGSAALMGAARLRAHLAEAEAAGKAGDGMRLAEHLQRAADLWPETCSALLAQG</sequence>
<feature type="domain" description="Response regulatory" evidence="10">
    <location>
        <begin position="592"/>
        <end position="709"/>
    </location>
</feature>
<dbReference type="NCBIfam" id="TIGR00229">
    <property type="entry name" value="sensory_box"/>
    <property type="match status" value="1"/>
</dbReference>
<dbReference type="SUPFAM" id="SSF55874">
    <property type="entry name" value="ATPase domain of HSP90 chaperone/DNA topoisomerase II/histidine kinase"/>
    <property type="match status" value="1"/>
</dbReference>
<dbReference type="GO" id="GO:0006355">
    <property type="term" value="P:regulation of DNA-templated transcription"/>
    <property type="evidence" value="ECO:0007669"/>
    <property type="project" value="InterPro"/>
</dbReference>
<dbReference type="PANTHER" id="PTHR43047">
    <property type="entry name" value="TWO-COMPONENT HISTIDINE PROTEIN KINASE"/>
    <property type="match status" value="1"/>
</dbReference>
<dbReference type="Gene3D" id="3.30.565.10">
    <property type="entry name" value="Histidine kinase-like ATPase, C-terminal domain"/>
    <property type="match status" value="1"/>
</dbReference>
<evidence type="ECO:0000256" key="3">
    <source>
        <dbReference type="ARBA" id="ARBA00022553"/>
    </source>
</evidence>
<evidence type="ECO:0000259" key="9">
    <source>
        <dbReference type="PROSITE" id="PS50109"/>
    </source>
</evidence>
<dbReference type="InterPro" id="IPR003661">
    <property type="entry name" value="HisK_dim/P_dom"/>
</dbReference>
<dbReference type="CDD" id="cd17546">
    <property type="entry name" value="REC_hyHK_CKI1_RcsC-like"/>
    <property type="match status" value="1"/>
</dbReference>
<reference evidence="12 13" key="1">
    <citation type="submission" date="2020-02" db="EMBL/GenBank/DDBJ databases">
        <authorList>
            <person name="Chen W.-M."/>
        </authorList>
    </citation>
    <scope>NUCLEOTIDE SEQUENCE [LARGE SCALE GENOMIC DNA]</scope>
    <source>
        <strain evidence="12 13">KMS-5</strain>
    </source>
</reference>
<dbReference type="PRINTS" id="PR00344">
    <property type="entry name" value="BCTRLSENSOR"/>
</dbReference>
<name>A0A6M0QTM3_9RHOB</name>
<feature type="transmembrane region" description="Helical" evidence="8">
    <location>
        <begin position="163"/>
        <end position="185"/>
    </location>
</feature>
<dbReference type="InterPro" id="IPR011006">
    <property type="entry name" value="CheY-like_superfamily"/>
</dbReference>
<evidence type="ECO:0000256" key="4">
    <source>
        <dbReference type="ARBA" id="ARBA00022679"/>
    </source>
</evidence>
<keyword evidence="8" id="KW-1133">Transmembrane helix</keyword>
<organism evidence="12 13">
    <name type="scientific">Tabrizicola oligotrophica</name>
    <dbReference type="NCBI Taxonomy" id="2710650"/>
    <lineage>
        <taxon>Bacteria</taxon>
        <taxon>Pseudomonadati</taxon>
        <taxon>Pseudomonadota</taxon>
        <taxon>Alphaproteobacteria</taxon>
        <taxon>Rhodobacterales</taxon>
        <taxon>Paracoccaceae</taxon>
        <taxon>Tabrizicola</taxon>
    </lineage>
</organism>
<evidence type="ECO:0000259" key="11">
    <source>
        <dbReference type="PROSITE" id="PS50112"/>
    </source>
</evidence>
<dbReference type="Pfam" id="PF00512">
    <property type="entry name" value="HisKA"/>
    <property type="match status" value="1"/>
</dbReference>
<dbReference type="PROSITE" id="PS50112">
    <property type="entry name" value="PAS"/>
    <property type="match status" value="1"/>
</dbReference>
<dbReference type="PROSITE" id="PS50109">
    <property type="entry name" value="HIS_KIN"/>
    <property type="match status" value="1"/>
</dbReference>
<dbReference type="GO" id="GO:0000155">
    <property type="term" value="F:phosphorelay sensor kinase activity"/>
    <property type="evidence" value="ECO:0007669"/>
    <property type="project" value="InterPro"/>
</dbReference>
<feature type="domain" description="Histidine kinase" evidence="9">
    <location>
        <begin position="348"/>
        <end position="566"/>
    </location>
</feature>
<evidence type="ECO:0000256" key="8">
    <source>
        <dbReference type="SAM" id="Phobius"/>
    </source>
</evidence>
<comment type="caution">
    <text evidence="12">The sequence shown here is derived from an EMBL/GenBank/DDBJ whole genome shotgun (WGS) entry which is preliminary data.</text>
</comment>
<dbReference type="SMART" id="SM00388">
    <property type="entry name" value="HisKA"/>
    <property type="match status" value="1"/>
</dbReference>
<dbReference type="SMART" id="SM00091">
    <property type="entry name" value="PAS"/>
    <property type="match status" value="1"/>
</dbReference>
<feature type="domain" description="PAS" evidence="11">
    <location>
        <begin position="201"/>
        <end position="254"/>
    </location>
</feature>
<dbReference type="InterPro" id="IPR003594">
    <property type="entry name" value="HATPase_dom"/>
</dbReference>
<dbReference type="Gene3D" id="1.10.287.130">
    <property type="match status" value="1"/>
</dbReference>
<evidence type="ECO:0000256" key="6">
    <source>
        <dbReference type="ARBA" id="ARBA00023012"/>
    </source>
</evidence>
<evidence type="ECO:0000256" key="1">
    <source>
        <dbReference type="ARBA" id="ARBA00000085"/>
    </source>
</evidence>
<dbReference type="InterPro" id="IPR001789">
    <property type="entry name" value="Sig_transdc_resp-reg_receiver"/>
</dbReference>
<keyword evidence="5" id="KW-0418">Kinase</keyword>
<keyword evidence="6" id="KW-0902">Two-component regulatory system</keyword>
<dbReference type="SUPFAM" id="SSF47226">
    <property type="entry name" value="Histidine-containing phosphotransfer domain, HPT domain"/>
    <property type="match status" value="1"/>
</dbReference>
<dbReference type="Pfam" id="PF02518">
    <property type="entry name" value="HATPase_c"/>
    <property type="match status" value="1"/>
</dbReference>
<keyword evidence="3 7" id="KW-0597">Phosphoprotein</keyword>
<dbReference type="InterPro" id="IPR036890">
    <property type="entry name" value="HATPase_C_sf"/>
</dbReference>
<dbReference type="AlphaFoldDB" id="A0A6M0QTM3"/>
<dbReference type="Pfam" id="PF00989">
    <property type="entry name" value="PAS"/>
    <property type="match status" value="1"/>
</dbReference>
<evidence type="ECO:0000256" key="2">
    <source>
        <dbReference type="ARBA" id="ARBA00012438"/>
    </source>
</evidence>
<keyword evidence="8" id="KW-0812">Transmembrane</keyword>
<evidence type="ECO:0000313" key="12">
    <source>
        <dbReference type="EMBL" id="NEY90828.1"/>
    </source>
</evidence>
<accession>A0A6M0QTM3</accession>
<protein>
    <recommendedName>
        <fullName evidence="2">histidine kinase</fullName>
        <ecNumber evidence="2">2.7.13.3</ecNumber>
    </recommendedName>
</protein>
<dbReference type="SUPFAM" id="SSF55785">
    <property type="entry name" value="PYP-like sensor domain (PAS domain)"/>
    <property type="match status" value="1"/>
</dbReference>
<dbReference type="InterPro" id="IPR013767">
    <property type="entry name" value="PAS_fold"/>
</dbReference>
<dbReference type="SMART" id="SM00448">
    <property type="entry name" value="REC"/>
    <property type="match status" value="1"/>
</dbReference>
<dbReference type="Pfam" id="PF00072">
    <property type="entry name" value="Response_reg"/>
    <property type="match status" value="1"/>
</dbReference>
<dbReference type="RefSeq" id="WP_164625675.1">
    <property type="nucleotide sequence ID" value="NZ_JAAIVJ010000006.1"/>
</dbReference>
<dbReference type="InterPro" id="IPR036097">
    <property type="entry name" value="HisK_dim/P_sf"/>
</dbReference>
<dbReference type="Gene3D" id="3.40.50.2300">
    <property type="match status" value="1"/>
</dbReference>
<dbReference type="SUPFAM" id="SSF47384">
    <property type="entry name" value="Homodimeric domain of signal transducing histidine kinase"/>
    <property type="match status" value="1"/>
</dbReference>
<dbReference type="PANTHER" id="PTHR43047:SF64">
    <property type="entry name" value="HISTIDINE KINASE CONTAINING CHEY-HOMOLOGOUS RECEIVER DOMAIN AND PAS DOMAIN-RELATED"/>
    <property type="match status" value="1"/>
</dbReference>
<proteinExistence type="predicted"/>
<evidence type="ECO:0000256" key="5">
    <source>
        <dbReference type="ARBA" id="ARBA00022777"/>
    </source>
</evidence>
<keyword evidence="8" id="KW-0472">Membrane</keyword>
<evidence type="ECO:0000256" key="7">
    <source>
        <dbReference type="PROSITE-ProRule" id="PRU00169"/>
    </source>
</evidence>
<dbReference type="EMBL" id="JAAIVJ010000006">
    <property type="protein sequence ID" value="NEY90828.1"/>
    <property type="molecule type" value="Genomic_DNA"/>
</dbReference>
<evidence type="ECO:0000313" key="13">
    <source>
        <dbReference type="Proteomes" id="UP000477782"/>
    </source>
</evidence>
<dbReference type="InterPro" id="IPR036641">
    <property type="entry name" value="HPT_dom_sf"/>
</dbReference>